<evidence type="ECO:0000313" key="1">
    <source>
        <dbReference type="EMBL" id="WOJ89276.1"/>
    </source>
</evidence>
<organism evidence="1 2">
    <name type="scientific">Methylocapsa polymorpha</name>
    <dbReference type="NCBI Taxonomy" id="3080828"/>
    <lineage>
        <taxon>Bacteria</taxon>
        <taxon>Pseudomonadati</taxon>
        <taxon>Pseudomonadota</taxon>
        <taxon>Alphaproteobacteria</taxon>
        <taxon>Hyphomicrobiales</taxon>
        <taxon>Beijerinckiaceae</taxon>
        <taxon>Methylocapsa</taxon>
    </lineage>
</organism>
<dbReference type="RefSeq" id="WP_407338718.1">
    <property type="nucleotide sequence ID" value="NZ_CP136862.1"/>
</dbReference>
<accession>A0ABZ0HQX2</accession>
<dbReference type="Proteomes" id="UP001626536">
    <property type="component" value="Chromosome"/>
</dbReference>
<sequence length="78" mass="8811">MPANYILAVTDEIGQDKANDLSHIAKIRERFEGKSDIKPIVEDLRIFHEHAIALASAYAVADGLDAVMWTRKLRYAWA</sequence>
<dbReference type="EMBL" id="CP136862">
    <property type="protein sequence ID" value="WOJ89276.1"/>
    <property type="molecule type" value="Genomic_DNA"/>
</dbReference>
<name>A0ABZ0HQX2_9HYPH</name>
<proteinExistence type="predicted"/>
<evidence type="ECO:0000313" key="2">
    <source>
        <dbReference type="Proteomes" id="UP001626536"/>
    </source>
</evidence>
<protein>
    <submittedName>
        <fullName evidence="1">Uncharacterized protein</fullName>
    </submittedName>
</protein>
<reference evidence="1 2" key="1">
    <citation type="submission" date="2023-10" db="EMBL/GenBank/DDBJ databases">
        <title>Novel methanotroph of the genus Methylocapsa from a subarctic wetland.</title>
        <authorList>
            <person name="Belova S.E."/>
            <person name="Oshkin I.Y."/>
            <person name="Miroshnikov K."/>
            <person name="Dedysh S.N."/>
        </authorList>
    </citation>
    <scope>NUCLEOTIDE SEQUENCE [LARGE SCALE GENOMIC DNA]</scope>
    <source>
        <strain evidence="1 2">RX1</strain>
    </source>
</reference>
<keyword evidence="2" id="KW-1185">Reference proteome</keyword>
<gene>
    <name evidence="1" type="ORF">RZS28_15965</name>
</gene>